<sequence length="133" mass="15416">VKILFDKENALMHTGSQLVICYLNEIMLLGQPISSHCPIMREREDQASPTTQEQELPEHLFTLATMHFSKIPTSRSENDLHILFSSNGCILKEFKFFQKPQVTLIQMSSYEEANQVFIQLHNHHLWLSFSKLA</sequence>
<dbReference type="OrthoDB" id="296632at2759"/>
<evidence type="ECO:0000313" key="2">
    <source>
        <dbReference type="Proteomes" id="UP000700334"/>
    </source>
</evidence>
<keyword evidence="2" id="KW-1185">Reference proteome</keyword>
<dbReference type="InterPro" id="IPR012677">
    <property type="entry name" value="Nucleotide-bd_a/b_plait_sf"/>
</dbReference>
<reference evidence="1" key="1">
    <citation type="journal article" date="2021" name="Evol. Appl.">
        <title>The genome of the Pyrenean desman and the effects of bottlenecks and inbreeding on the genomic landscape of an endangered species.</title>
        <authorList>
            <person name="Escoda L."/>
            <person name="Castresana J."/>
        </authorList>
    </citation>
    <scope>NUCLEOTIDE SEQUENCE</scope>
    <source>
        <strain evidence="1">IBE-C5619</strain>
    </source>
</reference>
<dbReference type="SUPFAM" id="SSF54928">
    <property type="entry name" value="RNA-binding domain, RBD"/>
    <property type="match status" value="1"/>
</dbReference>
<protein>
    <submittedName>
        <fullName evidence="1">Polypyrimidine tract-binding protein 1</fullName>
    </submittedName>
</protein>
<evidence type="ECO:0000313" key="1">
    <source>
        <dbReference type="EMBL" id="KAG8520308.1"/>
    </source>
</evidence>
<dbReference type="AlphaFoldDB" id="A0A8J6AFV4"/>
<dbReference type="Proteomes" id="UP000700334">
    <property type="component" value="Unassembled WGS sequence"/>
</dbReference>
<gene>
    <name evidence="1" type="ORF">J0S82_009059</name>
</gene>
<organism evidence="1 2">
    <name type="scientific">Galemys pyrenaicus</name>
    <name type="common">Iberian desman</name>
    <name type="synonym">Pyrenean desman</name>
    <dbReference type="NCBI Taxonomy" id="202257"/>
    <lineage>
        <taxon>Eukaryota</taxon>
        <taxon>Metazoa</taxon>
        <taxon>Chordata</taxon>
        <taxon>Craniata</taxon>
        <taxon>Vertebrata</taxon>
        <taxon>Euteleostomi</taxon>
        <taxon>Mammalia</taxon>
        <taxon>Eutheria</taxon>
        <taxon>Laurasiatheria</taxon>
        <taxon>Eulipotyphla</taxon>
        <taxon>Talpidae</taxon>
        <taxon>Galemys</taxon>
    </lineage>
</organism>
<dbReference type="EMBL" id="JAGFMF010011574">
    <property type="protein sequence ID" value="KAG8520308.1"/>
    <property type="molecule type" value="Genomic_DNA"/>
</dbReference>
<name>A0A8J6AFV4_GALPY</name>
<proteinExistence type="predicted"/>
<feature type="non-terminal residue" evidence="1">
    <location>
        <position position="133"/>
    </location>
</feature>
<dbReference type="Gene3D" id="3.30.70.330">
    <property type="match status" value="1"/>
</dbReference>
<feature type="non-terminal residue" evidence="1">
    <location>
        <position position="1"/>
    </location>
</feature>
<comment type="caution">
    <text evidence="1">The sequence shown here is derived from an EMBL/GenBank/DDBJ whole genome shotgun (WGS) entry which is preliminary data.</text>
</comment>
<dbReference type="InterPro" id="IPR035979">
    <property type="entry name" value="RBD_domain_sf"/>
</dbReference>
<accession>A0A8J6AFV4</accession>
<dbReference type="GO" id="GO:0003676">
    <property type="term" value="F:nucleic acid binding"/>
    <property type="evidence" value="ECO:0007669"/>
    <property type="project" value="InterPro"/>
</dbReference>